<accession>A0AAE0U762</accession>
<keyword evidence="1" id="KW-0732">Signal</keyword>
<evidence type="ECO:0000313" key="4">
    <source>
        <dbReference type="Proteomes" id="UP001285441"/>
    </source>
</evidence>
<proteinExistence type="predicted"/>
<feature type="chain" id="PRO_5042082511" description="Glycoside hydrolase 131 catalytic N-terminal domain-containing protein" evidence="1">
    <location>
        <begin position="23"/>
        <end position="302"/>
    </location>
</feature>
<name>A0AAE0U762_9PEZI</name>
<comment type="caution">
    <text evidence="3">The sequence shown here is derived from an EMBL/GenBank/DDBJ whole genome shotgun (WGS) entry which is preliminary data.</text>
</comment>
<dbReference type="AlphaFoldDB" id="A0AAE0U762"/>
<dbReference type="Proteomes" id="UP001285441">
    <property type="component" value="Unassembled WGS sequence"/>
</dbReference>
<dbReference type="Gene3D" id="2.60.120.1160">
    <property type="match status" value="1"/>
</dbReference>
<gene>
    <name evidence="3" type="ORF">B0H63DRAFT_18837</name>
</gene>
<dbReference type="EMBL" id="JAULSW010000001">
    <property type="protein sequence ID" value="KAK3393503.1"/>
    <property type="molecule type" value="Genomic_DNA"/>
</dbReference>
<dbReference type="PANTHER" id="PTHR34612:SF4">
    <property type="entry name" value="GLYCOSIDE HYDROLASE 131 CATALYTIC N-TERMINAL DOMAIN-CONTAINING PROTEIN"/>
    <property type="match status" value="1"/>
</dbReference>
<organism evidence="3 4">
    <name type="scientific">Podospora didyma</name>
    <dbReference type="NCBI Taxonomy" id="330526"/>
    <lineage>
        <taxon>Eukaryota</taxon>
        <taxon>Fungi</taxon>
        <taxon>Dikarya</taxon>
        <taxon>Ascomycota</taxon>
        <taxon>Pezizomycotina</taxon>
        <taxon>Sordariomycetes</taxon>
        <taxon>Sordariomycetidae</taxon>
        <taxon>Sordariales</taxon>
        <taxon>Podosporaceae</taxon>
        <taxon>Podospora</taxon>
    </lineage>
</organism>
<reference evidence="3" key="2">
    <citation type="submission" date="2023-06" db="EMBL/GenBank/DDBJ databases">
        <authorList>
            <consortium name="Lawrence Berkeley National Laboratory"/>
            <person name="Haridas S."/>
            <person name="Hensen N."/>
            <person name="Bonometti L."/>
            <person name="Westerberg I."/>
            <person name="Brannstrom I.O."/>
            <person name="Guillou S."/>
            <person name="Cros-Aarteil S."/>
            <person name="Calhoun S."/>
            <person name="Kuo A."/>
            <person name="Mondo S."/>
            <person name="Pangilinan J."/>
            <person name="Riley R."/>
            <person name="LaButti K."/>
            <person name="Andreopoulos B."/>
            <person name="Lipzen A."/>
            <person name="Chen C."/>
            <person name="Yanf M."/>
            <person name="Daum C."/>
            <person name="Ng V."/>
            <person name="Clum A."/>
            <person name="Steindorff A."/>
            <person name="Ohm R."/>
            <person name="Martin F."/>
            <person name="Silar P."/>
            <person name="Natvig D."/>
            <person name="Lalanne C."/>
            <person name="Gautier V."/>
            <person name="Ament-velasquez S.L."/>
            <person name="Kruys A."/>
            <person name="Hutchinson M.I."/>
            <person name="Powell A.J."/>
            <person name="Barry K."/>
            <person name="Miller A.N."/>
            <person name="Grigoriev I.V."/>
            <person name="Debuchy R."/>
            <person name="Gladieux P."/>
            <person name="Thoren M.H."/>
            <person name="Johannesson H."/>
        </authorList>
    </citation>
    <scope>NUCLEOTIDE SEQUENCE</scope>
    <source>
        <strain evidence="3">CBS 232.78</strain>
    </source>
</reference>
<dbReference type="Pfam" id="PF18271">
    <property type="entry name" value="GH131_N"/>
    <property type="match status" value="1"/>
</dbReference>
<reference evidence="3" key="1">
    <citation type="journal article" date="2023" name="Mol. Phylogenet. Evol.">
        <title>Genome-scale phylogeny and comparative genomics of the fungal order Sordariales.</title>
        <authorList>
            <person name="Hensen N."/>
            <person name="Bonometti L."/>
            <person name="Westerberg I."/>
            <person name="Brannstrom I.O."/>
            <person name="Guillou S."/>
            <person name="Cros-Aarteil S."/>
            <person name="Calhoun S."/>
            <person name="Haridas S."/>
            <person name="Kuo A."/>
            <person name="Mondo S."/>
            <person name="Pangilinan J."/>
            <person name="Riley R."/>
            <person name="LaButti K."/>
            <person name="Andreopoulos B."/>
            <person name="Lipzen A."/>
            <person name="Chen C."/>
            <person name="Yan M."/>
            <person name="Daum C."/>
            <person name="Ng V."/>
            <person name="Clum A."/>
            <person name="Steindorff A."/>
            <person name="Ohm R.A."/>
            <person name="Martin F."/>
            <person name="Silar P."/>
            <person name="Natvig D.O."/>
            <person name="Lalanne C."/>
            <person name="Gautier V."/>
            <person name="Ament-Velasquez S.L."/>
            <person name="Kruys A."/>
            <person name="Hutchinson M.I."/>
            <person name="Powell A.J."/>
            <person name="Barry K."/>
            <person name="Miller A.N."/>
            <person name="Grigoriev I.V."/>
            <person name="Debuchy R."/>
            <person name="Gladieux P."/>
            <person name="Hiltunen Thoren M."/>
            <person name="Johannesson H."/>
        </authorList>
    </citation>
    <scope>NUCLEOTIDE SEQUENCE</scope>
    <source>
        <strain evidence="3">CBS 232.78</strain>
    </source>
</reference>
<evidence type="ECO:0000256" key="1">
    <source>
        <dbReference type="SAM" id="SignalP"/>
    </source>
</evidence>
<dbReference type="PANTHER" id="PTHR34612">
    <property type="entry name" value="GH131_N DOMAIN-CONTAINING PROTEIN"/>
    <property type="match status" value="1"/>
</dbReference>
<protein>
    <recommendedName>
        <fullName evidence="2">Glycoside hydrolase 131 catalytic N-terminal domain-containing protein</fullName>
    </recommendedName>
</protein>
<dbReference type="InterPro" id="IPR041524">
    <property type="entry name" value="GH131_N"/>
</dbReference>
<feature type="domain" description="Glycoside hydrolase 131 catalytic N-terminal" evidence="2">
    <location>
        <begin position="43"/>
        <end position="297"/>
    </location>
</feature>
<keyword evidence="4" id="KW-1185">Reference proteome</keyword>
<feature type="signal peptide" evidence="1">
    <location>
        <begin position="1"/>
        <end position="22"/>
    </location>
</feature>
<evidence type="ECO:0000259" key="2">
    <source>
        <dbReference type="Pfam" id="PF18271"/>
    </source>
</evidence>
<sequence>MHHTTTTFLAGLLASTASLAAAAPPRGHHVHAIAGSGTVKCPLVFDGRVKTAAELSEFDSYGTSLFNPDYVKGQSLKWSEIIKFPTGAAVGSSRFDNETLHKPFEVTISDASIFQTQKGFRRAGLQFQGDTNSGSPGSKGIKTIHFSVKWDAQRALNLTHEYLNVWHEAGDYSANQFNFETGAILGQSSLPKDTWKVLDRKNKQIWSTPILKTDWQNFAITLNFDKNTLQVYYSKGDEPLKSVTSAVSNDNSGGGQYQIGILKKPTGTSDVVNAGYQESRLNEGLIYGGLFIEDSTGACVSL</sequence>
<evidence type="ECO:0000313" key="3">
    <source>
        <dbReference type="EMBL" id="KAK3393503.1"/>
    </source>
</evidence>